<evidence type="ECO:0000313" key="3">
    <source>
        <dbReference type="Proteomes" id="UP000297245"/>
    </source>
</evidence>
<organism evidence="2 3">
    <name type="scientific">Dendrothele bispora (strain CBS 962.96)</name>
    <dbReference type="NCBI Taxonomy" id="1314807"/>
    <lineage>
        <taxon>Eukaryota</taxon>
        <taxon>Fungi</taxon>
        <taxon>Dikarya</taxon>
        <taxon>Basidiomycota</taxon>
        <taxon>Agaricomycotina</taxon>
        <taxon>Agaricomycetes</taxon>
        <taxon>Agaricomycetidae</taxon>
        <taxon>Agaricales</taxon>
        <taxon>Agaricales incertae sedis</taxon>
        <taxon>Dendrothele</taxon>
    </lineage>
</organism>
<dbReference type="Pfam" id="PF07714">
    <property type="entry name" value="PK_Tyr_Ser-Thr"/>
    <property type="match status" value="1"/>
</dbReference>
<dbReference type="InterPro" id="IPR000719">
    <property type="entry name" value="Prot_kinase_dom"/>
</dbReference>
<dbReference type="SUPFAM" id="SSF56112">
    <property type="entry name" value="Protein kinase-like (PK-like)"/>
    <property type="match status" value="1"/>
</dbReference>
<dbReference type="EMBL" id="ML179147">
    <property type="protein sequence ID" value="THU97858.1"/>
    <property type="molecule type" value="Genomic_DNA"/>
</dbReference>
<evidence type="ECO:0000313" key="2">
    <source>
        <dbReference type="EMBL" id="THU97858.1"/>
    </source>
</evidence>
<dbReference type="AlphaFoldDB" id="A0A4S8M7P0"/>
<dbReference type="InterPro" id="IPR059179">
    <property type="entry name" value="MLKL-like_MCAfunc"/>
</dbReference>
<dbReference type="PROSITE" id="PS50011">
    <property type="entry name" value="PROTEIN_KINASE_DOM"/>
    <property type="match status" value="1"/>
</dbReference>
<feature type="domain" description="Protein kinase" evidence="1">
    <location>
        <begin position="168"/>
        <end position="499"/>
    </location>
</feature>
<dbReference type="PANTHER" id="PTHR44329:SF214">
    <property type="entry name" value="PROTEIN KINASE DOMAIN-CONTAINING PROTEIN"/>
    <property type="match status" value="1"/>
</dbReference>
<dbReference type="GO" id="GO:0005524">
    <property type="term" value="F:ATP binding"/>
    <property type="evidence" value="ECO:0007669"/>
    <property type="project" value="InterPro"/>
</dbReference>
<dbReference type="Gene3D" id="1.10.510.10">
    <property type="entry name" value="Transferase(Phosphotransferase) domain 1"/>
    <property type="match status" value="1"/>
</dbReference>
<dbReference type="OrthoDB" id="4062651at2759"/>
<dbReference type="CDD" id="cd21037">
    <property type="entry name" value="MLKL_NTD"/>
    <property type="match status" value="1"/>
</dbReference>
<dbReference type="InterPro" id="IPR011009">
    <property type="entry name" value="Kinase-like_dom_sf"/>
</dbReference>
<accession>A0A4S8M7P0</accession>
<name>A0A4S8M7P0_DENBC</name>
<keyword evidence="3" id="KW-1185">Reference proteome</keyword>
<dbReference type="PANTHER" id="PTHR44329">
    <property type="entry name" value="SERINE/THREONINE-PROTEIN KINASE TNNI3K-RELATED"/>
    <property type="match status" value="1"/>
</dbReference>
<dbReference type="GO" id="GO:0004674">
    <property type="term" value="F:protein serine/threonine kinase activity"/>
    <property type="evidence" value="ECO:0007669"/>
    <property type="project" value="TreeGrafter"/>
</dbReference>
<gene>
    <name evidence="2" type="ORF">K435DRAFT_50199</name>
</gene>
<dbReference type="Proteomes" id="UP000297245">
    <property type="component" value="Unassembled WGS sequence"/>
</dbReference>
<reference evidence="2 3" key="1">
    <citation type="journal article" date="2019" name="Nat. Ecol. Evol.">
        <title>Megaphylogeny resolves global patterns of mushroom evolution.</title>
        <authorList>
            <person name="Varga T."/>
            <person name="Krizsan K."/>
            <person name="Foldi C."/>
            <person name="Dima B."/>
            <person name="Sanchez-Garcia M."/>
            <person name="Sanchez-Ramirez S."/>
            <person name="Szollosi G.J."/>
            <person name="Szarkandi J.G."/>
            <person name="Papp V."/>
            <person name="Albert L."/>
            <person name="Andreopoulos W."/>
            <person name="Angelini C."/>
            <person name="Antonin V."/>
            <person name="Barry K.W."/>
            <person name="Bougher N.L."/>
            <person name="Buchanan P."/>
            <person name="Buyck B."/>
            <person name="Bense V."/>
            <person name="Catcheside P."/>
            <person name="Chovatia M."/>
            <person name="Cooper J."/>
            <person name="Damon W."/>
            <person name="Desjardin D."/>
            <person name="Finy P."/>
            <person name="Geml J."/>
            <person name="Haridas S."/>
            <person name="Hughes K."/>
            <person name="Justo A."/>
            <person name="Karasinski D."/>
            <person name="Kautmanova I."/>
            <person name="Kiss B."/>
            <person name="Kocsube S."/>
            <person name="Kotiranta H."/>
            <person name="LaButti K.M."/>
            <person name="Lechner B.E."/>
            <person name="Liimatainen K."/>
            <person name="Lipzen A."/>
            <person name="Lukacs Z."/>
            <person name="Mihaltcheva S."/>
            <person name="Morgado L.N."/>
            <person name="Niskanen T."/>
            <person name="Noordeloos M.E."/>
            <person name="Ohm R.A."/>
            <person name="Ortiz-Santana B."/>
            <person name="Ovrebo C."/>
            <person name="Racz N."/>
            <person name="Riley R."/>
            <person name="Savchenko A."/>
            <person name="Shiryaev A."/>
            <person name="Soop K."/>
            <person name="Spirin V."/>
            <person name="Szebenyi C."/>
            <person name="Tomsovsky M."/>
            <person name="Tulloss R.E."/>
            <person name="Uehling J."/>
            <person name="Grigoriev I.V."/>
            <person name="Vagvolgyi C."/>
            <person name="Papp T."/>
            <person name="Martin F.M."/>
            <person name="Miettinen O."/>
            <person name="Hibbett D.S."/>
            <person name="Nagy L.G."/>
        </authorList>
    </citation>
    <scope>NUCLEOTIDE SEQUENCE [LARGE SCALE GENOMIC DNA]</scope>
    <source>
        <strain evidence="2 3">CBS 962.96</strain>
    </source>
</reference>
<evidence type="ECO:0000259" key="1">
    <source>
        <dbReference type="PROSITE" id="PS50011"/>
    </source>
</evidence>
<keyword evidence="2" id="KW-0418">Kinase</keyword>
<dbReference type="InterPro" id="IPR001245">
    <property type="entry name" value="Ser-Thr/Tyr_kinase_cat_dom"/>
</dbReference>
<sequence length="518" mass="58710">MSYSFPFPPLSTPGNAREEIINQFAPFSRLSLSAETFCNIVDFCEDVTANRHAVQQLKDSCYLLLLTAKQSEERTRTNGDSGNIIVLVNNVLLSVKSRIHRWSLLLELDAIAQRNEIEGEIKYCHICLSDCMGHFQNEIYSWREGFVTNCQLDYRDIVEYLSATRNESDILEQAGSGRGDLVKQVIELMQSILNEGTITDHERSGLSRNLYRLQLHCNEILSGIRKELFTGNLPYSGTQYVDIYRGTYLQCGEVAVKVMRSTSFNEHSLRRFNREVKVWAKIWKVDRGRHIVPFYGHGTDDRPIPFFVSPWQPNGNARSYVQSRDLGAEEYRQMIKNIALGIEVLHSMSPPIVHGDINATNILINSQGQPLLADFGVSQMLQDVNGVPLTQSGGMSHAPRWFAPEVWTDGGKLSSMSDIYSYGMTVLELFTHEKPYADIRHTPQATLLASKGTCPKRPSAAEVIGRGMDDNIWTLLTQCWSLRPEARPKIQAVLDEVSMPKKYQTDTLTDERSFESLR</sequence>
<dbReference type="InterPro" id="IPR051681">
    <property type="entry name" value="Ser/Thr_Kinases-Pseudokinases"/>
</dbReference>
<keyword evidence="2" id="KW-0808">Transferase</keyword>
<proteinExistence type="predicted"/>
<protein>
    <submittedName>
        <fullName evidence="2">Kinase-like protein</fullName>
    </submittedName>
</protein>